<dbReference type="EMBL" id="CAJVQB010052569">
    <property type="protein sequence ID" value="CAG8835966.1"/>
    <property type="molecule type" value="Genomic_DNA"/>
</dbReference>
<comment type="caution">
    <text evidence="1">The sequence shown here is derived from an EMBL/GenBank/DDBJ whole genome shotgun (WGS) entry which is preliminary data.</text>
</comment>
<gene>
    <name evidence="1" type="ORF">GMARGA_LOCUS32809</name>
</gene>
<keyword evidence="2" id="KW-1185">Reference proteome</keyword>
<organism evidence="1 2">
    <name type="scientific">Gigaspora margarita</name>
    <dbReference type="NCBI Taxonomy" id="4874"/>
    <lineage>
        <taxon>Eukaryota</taxon>
        <taxon>Fungi</taxon>
        <taxon>Fungi incertae sedis</taxon>
        <taxon>Mucoromycota</taxon>
        <taxon>Glomeromycotina</taxon>
        <taxon>Glomeromycetes</taxon>
        <taxon>Diversisporales</taxon>
        <taxon>Gigasporaceae</taxon>
        <taxon>Gigaspora</taxon>
    </lineage>
</organism>
<name>A0ABN7WPE6_GIGMA</name>
<dbReference type="Proteomes" id="UP000789901">
    <property type="component" value="Unassembled WGS sequence"/>
</dbReference>
<feature type="non-terminal residue" evidence="1">
    <location>
        <position position="219"/>
    </location>
</feature>
<evidence type="ECO:0000313" key="2">
    <source>
        <dbReference type="Proteomes" id="UP000789901"/>
    </source>
</evidence>
<proteinExistence type="predicted"/>
<accession>A0ABN7WPE6</accession>
<evidence type="ECO:0000313" key="1">
    <source>
        <dbReference type="EMBL" id="CAG8835966.1"/>
    </source>
</evidence>
<protein>
    <submittedName>
        <fullName evidence="1">37422_t:CDS:1</fullName>
    </submittedName>
</protein>
<sequence length="219" mass="25408">LLKTLEASKNSDKKLEFELVEELESRIVEELESEPVEYEEVISKIQIKNSNEQSDTKPDKYNEYFSTFWIKDEEYWFDNEEIINQLQELQQNILEQLVSDDNDSNFTLESLDLLLKNKSDALWLRTSTLLKLQDLSLHVNDFICESIGCLQLSEEECAINDLLPNNNCNHNVFADDALVIARMNMKDSSKQLLLHNGKKPDSSTHIMMFTDIDSVVKPK</sequence>
<feature type="non-terminal residue" evidence="1">
    <location>
        <position position="1"/>
    </location>
</feature>
<reference evidence="1 2" key="1">
    <citation type="submission" date="2021-06" db="EMBL/GenBank/DDBJ databases">
        <authorList>
            <person name="Kallberg Y."/>
            <person name="Tangrot J."/>
            <person name="Rosling A."/>
        </authorList>
    </citation>
    <scope>NUCLEOTIDE SEQUENCE [LARGE SCALE GENOMIC DNA]</scope>
    <source>
        <strain evidence="1 2">120-4 pot B 10/14</strain>
    </source>
</reference>